<sequence length="207" mass="23930">MWLIPSRERPHRLTRLMEACRKTKMSTAAVVLLDTDDPNLPGYLRLPMIPEWTIEIGLRSGLSEIYNRAFARYPDEVWYGTLCDDVVPETDYFDLQLIEVAGSDSFSFGDDGINGGKHGTHFVVGGDLVRSVGWLSLPGLNRIYIDTVWNDIAHDRSVYYYLPHIKLTHHHFSNGKALMDKTYKKHNKDRDKSIYEAWSIEYHNRRG</sequence>
<proteinExistence type="predicted"/>
<evidence type="ECO:0000313" key="1">
    <source>
        <dbReference type="EMBL" id="KKL27890.1"/>
    </source>
</evidence>
<reference evidence="1" key="1">
    <citation type="journal article" date="2015" name="Nature">
        <title>Complex archaea that bridge the gap between prokaryotes and eukaryotes.</title>
        <authorList>
            <person name="Spang A."/>
            <person name="Saw J.H."/>
            <person name="Jorgensen S.L."/>
            <person name="Zaremba-Niedzwiedzka K."/>
            <person name="Martijn J."/>
            <person name="Lind A.E."/>
            <person name="van Eijk R."/>
            <person name="Schleper C."/>
            <person name="Guy L."/>
            <person name="Ettema T.J."/>
        </authorList>
    </citation>
    <scope>NUCLEOTIDE SEQUENCE</scope>
</reference>
<organism evidence="1">
    <name type="scientific">marine sediment metagenome</name>
    <dbReference type="NCBI Taxonomy" id="412755"/>
    <lineage>
        <taxon>unclassified sequences</taxon>
        <taxon>metagenomes</taxon>
        <taxon>ecological metagenomes</taxon>
    </lineage>
</organism>
<protein>
    <recommendedName>
        <fullName evidence="2">Glycosyltransferase 2-like domain-containing protein</fullName>
    </recommendedName>
</protein>
<gene>
    <name evidence="1" type="ORF">LCGC14_2380620</name>
</gene>
<dbReference type="EMBL" id="LAZR01035296">
    <property type="protein sequence ID" value="KKL27890.1"/>
    <property type="molecule type" value="Genomic_DNA"/>
</dbReference>
<accession>A0A0F9C116</accession>
<evidence type="ECO:0008006" key="2">
    <source>
        <dbReference type="Google" id="ProtNLM"/>
    </source>
</evidence>
<dbReference type="AlphaFoldDB" id="A0A0F9C116"/>
<comment type="caution">
    <text evidence="1">The sequence shown here is derived from an EMBL/GenBank/DDBJ whole genome shotgun (WGS) entry which is preliminary data.</text>
</comment>
<name>A0A0F9C116_9ZZZZ</name>